<dbReference type="PROSITE" id="PS50943">
    <property type="entry name" value="HTH_CROC1"/>
    <property type="match status" value="1"/>
</dbReference>
<dbReference type="EMBL" id="PDCJ01000003">
    <property type="protein sequence ID" value="PEG29645.1"/>
    <property type="molecule type" value="Genomic_DNA"/>
</dbReference>
<proteinExistence type="predicted"/>
<sequence>MIQYHRGDKLMDTKILKVARVKKDLTIEEVAKQLKLNKNTYCNYEKGNYQNIRLETLKRMIDILEVDPIELLNNTEIKEE</sequence>
<dbReference type="InterPro" id="IPR010982">
    <property type="entry name" value="Lambda_DNA-bd_dom_sf"/>
</dbReference>
<organism evidence="2 3">
    <name type="scientific">Clostridium neonatale</name>
    <dbReference type="NCBI Taxonomy" id="137838"/>
    <lineage>
        <taxon>Bacteria</taxon>
        <taxon>Bacillati</taxon>
        <taxon>Bacillota</taxon>
        <taxon>Clostridia</taxon>
        <taxon>Eubacteriales</taxon>
        <taxon>Clostridiaceae</taxon>
        <taxon>Clostridium</taxon>
    </lineage>
</organism>
<evidence type="ECO:0000259" key="1">
    <source>
        <dbReference type="PROSITE" id="PS50943"/>
    </source>
</evidence>
<evidence type="ECO:0000313" key="3">
    <source>
        <dbReference type="Proteomes" id="UP000220840"/>
    </source>
</evidence>
<dbReference type="STRING" id="137838.GCA_001458595_00595"/>
<dbReference type="CDD" id="cd00093">
    <property type="entry name" value="HTH_XRE"/>
    <property type="match status" value="1"/>
</dbReference>
<gene>
    <name evidence="2" type="ORF">CQ394_17060</name>
</gene>
<dbReference type="GO" id="GO:0003677">
    <property type="term" value="F:DNA binding"/>
    <property type="evidence" value="ECO:0007669"/>
    <property type="project" value="InterPro"/>
</dbReference>
<keyword evidence="3" id="KW-1185">Reference proteome</keyword>
<dbReference type="AlphaFoldDB" id="A0A2A7MD83"/>
<dbReference type="SUPFAM" id="SSF47413">
    <property type="entry name" value="lambda repressor-like DNA-binding domains"/>
    <property type="match status" value="1"/>
</dbReference>
<evidence type="ECO:0000313" key="2">
    <source>
        <dbReference type="EMBL" id="PEG29645.1"/>
    </source>
</evidence>
<dbReference type="Pfam" id="PF01381">
    <property type="entry name" value="HTH_3"/>
    <property type="match status" value="1"/>
</dbReference>
<feature type="domain" description="HTH cro/C1-type" evidence="1">
    <location>
        <begin position="16"/>
        <end position="71"/>
    </location>
</feature>
<name>A0A2A7MD83_9CLOT</name>
<dbReference type="Proteomes" id="UP000220840">
    <property type="component" value="Unassembled WGS sequence"/>
</dbReference>
<accession>A0A2A7MD83</accession>
<dbReference type="SMART" id="SM00530">
    <property type="entry name" value="HTH_XRE"/>
    <property type="match status" value="1"/>
</dbReference>
<dbReference type="Gene3D" id="1.10.260.40">
    <property type="entry name" value="lambda repressor-like DNA-binding domains"/>
    <property type="match status" value="1"/>
</dbReference>
<dbReference type="InterPro" id="IPR001387">
    <property type="entry name" value="Cro/C1-type_HTH"/>
</dbReference>
<comment type="caution">
    <text evidence="2">The sequence shown here is derived from an EMBL/GenBank/DDBJ whole genome shotgun (WGS) entry which is preliminary data.</text>
</comment>
<protein>
    <submittedName>
        <fullName evidence="2">XRE family transcriptional regulator</fullName>
    </submittedName>
</protein>
<reference evidence="2 3" key="1">
    <citation type="submission" date="2017-10" db="EMBL/GenBank/DDBJ databases">
        <title>Effective Description of Clostridium neonatale sp. nov. linked to necrotizing enterocolitis in neonates and a clarification of species assignable to the genus Clostridium (Prazmowski 1880) emend. Lawson and Rainey 2016.</title>
        <authorList>
            <person name="Bernard K."/>
            <person name="Burdz T."/>
            <person name="Wiebe D."/>
            <person name="Balcewich B."/>
            <person name="Alfa M."/>
            <person name="Bernier A.-M."/>
        </authorList>
    </citation>
    <scope>NUCLEOTIDE SEQUENCE [LARGE SCALE GENOMIC DNA]</scope>
    <source>
        <strain evidence="2 3">LCDC99A005</strain>
    </source>
</reference>